<accession>A0AAN7HUU7</accession>
<evidence type="ECO:0000313" key="2">
    <source>
        <dbReference type="EMBL" id="KAK4518720.1"/>
    </source>
</evidence>
<proteinExistence type="predicted"/>
<dbReference type="RefSeq" id="XP_064685386.1">
    <property type="nucleotide sequence ID" value="XM_064828184.1"/>
</dbReference>
<gene>
    <name evidence="2" type="ORF">ATC70_008942</name>
</gene>
<dbReference type="AlphaFoldDB" id="A0AAN7HUU7"/>
<dbReference type="Proteomes" id="UP001304243">
    <property type="component" value="Unassembled WGS sequence"/>
</dbReference>
<reference evidence="2 3" key="1">
    <citation type="submission" date="2022-11" db="EMBL/GenBank/DDBJ databases">
        <title>Mucor velutinosus strain NIH1002 WGS.</title>
        <authorList>
            <person name="Subramanian P."/>
            <person name="Mullikin J.C."/>
            <person name="Segre J.A."/>
            <person name="Zelazny A.M."/>
        </authorList>
    </citation>
    <scope>NUCLEOTIDE SEQUENCE [LARGE SCALE GENOMIC DNA]</scope>
    <source>
        <strain evidence="2 3">NIH1002</strain>
    </source>
</reference>
<evidence type="ECO:0000313" key="3">
    <source>
        <dbReference type="Proteomes" id="UP001304243"/>
    </source>
</evidence>
<name>A0AAN7HUU7_9FUNG</name>
<evidence type="ECO:0000256" key="1">
    <source>
        <dbReference type="SAM" id="MobiDB-lite"/>
    </source>
</evidence>
<dbReference type="EMBL" id="JASEJX010000012">
    <property type="protein sequence ID" value="KAK4518720.1"/>
    <property type="molecule type" value="Genomic_DNA"/>
</dbReference>
<sequence length="100" mass="11761">MPLPSTTLLTTIKLRDRKMYPSGSIEQEDRKFDSDNLTKTPTSTVDESSTSQVTIKQDETKNYRSLWNQQEDEIVKEGCYYHYDMCKKRLANLDFMLEHC</sequence>
<dbReference type="GeneID" id="89952628"/>
<keyword evidence="3" id="KW-1185">Reference proteome</keyword>
<comment type="caution">
    <text evidence="2">The sequence shown here is derived from an EMBL/GenBank/DDBJ whole genome shotgun (WGS) entry which is preliminary data.</text>
</comment>
<feature type="compositionally biased region" description="Basic and acidic residues" evidence="1">
    <location>
        <begin position="27"/>
        <end position="36"/>
    </location>
</feature>
<feature type="region of interest" description="Disordered" evidence="1">
    <location>
        <begin position="19"/>
        <end position="56"/>
    </location>
</feature>
<protein>
    <submittedName>
        <fullName evidence="2">Uncharacterized protein</fullName>
    </submittedName>
</protein>
<feature type="compositionally biased region" description="Polar residues" evidence="1">
    <location>
        <begin position="37"/>
        <end position="55"/>
    </location>
</feature>
<organism evidence="2 3">
    <name type="scientific">Mucor velutinosus</name>
    <dbReference type="NCBI Taxonomy" id="708070"/>
    <lineage>
        <taxon>Eukaryota</taxon>
        <taxon>Fungi</taxon>
        <taxon>Fungi incertae sedis</taxon>
        <taxon>Mucoromycota</taxon>
        <taxon>Mucoromycotina</taxon>
        <taxon>Mucoromycetes</taxon>
        <taxon>Mucorales</taxon>
        <taxon>Mucorineae</taxon>
        <taxon>Mucoraceae</taxon>
        <taxon>Mucor</taxon>
    </lineage>
</organism>